<protein>
    <submittedName>
        <fullName evidence="1">N-acetyl-glucosamine-6-phosphate deacetylase</fullName>
        <ecNumber evidence="1">3.5.1.25</ecNumber>
    </submittedName>
</protein>
<reference evidence="1" key="1">
    <citation type="submission" date="2022-06" db="EMBL/GenBank/DDBJ databases">
        <title>Phylogenomic reconstructions and comparative analyses of Kickxellomycotina fungi.</title>
        <authorList>
            <person name="Reynolds N.K."/>
            <person name="Stajich J.E."/>
            <person name="Barry K."/>
            <person name="Grigoriev I.V."/>
            <person name="Crous P."/>
            <person name="Smith M.E."/>
        </authorList>
    </citation>
    <scope>NUCLEOTIDE SEQUENCE</scope>
    <source>
        <strain evidence="1">RSA 2271</strain>
    </source>
</reference>
<feature type="non-terminal residue" evidence="1">
    <location>
        <position position="306"/>
    </location>
</feature>
<sequence>MTDIKRPLTPQGHITKFYNCRLLRDHQLVEDYLYIRDGKIIDPRELFWDDQKTADIEIDCQGGILAPGYIDIQLNGAFGYDFTADADITAEAADVISKGLLLQGVTSYCPTLVSSRPELYHKVIPHLGPRVGSIHRGAEILGAHLEGPFINPDKRGAHEVSTFLTAPKGLADFDACFGLDNIKRYASYITVAPEVDGVMDSIGALKEVTGKVISIGHSTATTSQAEEACRRGCSLITHLFNAQPVFHQRDPGIVGLLGSPRERPYYGIICDGIHVHPNSVKIAYNAHPGGAILVTDAMAAQGLPEG</sequence>
<proteinExistence type="predicted"/>
<name>A0ACC1HAP5_9FUNG</name>
<keyword evidence="1" id="KW-0378">Hydrolase</keyword>
<keyword evidence="2" id="KW-1185">Reference proteome</keyword>
<dbReference type="EC" id="3.5.1.25" evidence="1"/>
<evidence type="ECO:0000313" key="1">
    <source>
        <dbReference type="EMBL" id="KAJ1672753.1"/>
    </source>
</evidence>
<dbReference type="Proteomes" id="UP001145114">
    <property type="component" value="Unassembled WGS sequence"/>
</dbReference>
<gene>
    <name evidence="1" type="primary">NAG2_2</name>
    <name evidence="1" type="ORF">EV182_006569</name>
</gene>
<comment type="caution">
    <text evidence="1">The sequence shown here is derived from an EMBL/GenBank/DDBJ whole genome shotgun (WGS) entry which is preliminary data.</text>
</comment>
<organism evidence="1 2">
    <name type="scientific">Spiromyces aspiralis</name>
    <dbReference type="NCBI Taxonomy" id="68401"/>
    <lineage>
        <taxon>Eukaryota</taxon>
        <taxon>Fungi</taxon>
        <taxon>Fungi incertae sedis</taxon>
        <taxon>Zoopagomycota</taxon>
        <taxon>Kickxellomycotina</taxon>
        <taxon>Kickxellomycetes</taxon>
        <taxon>Kickxellales</taxon>
        <taxon>Kickxellaceae</taxon>
        <taxon>Spiromyces</taxon>
    </lineage>
</organism>
<accession>A0ACC1HAP5</accession>
<dbReference type="EMBL" id="JAMZIH010007893">
    <property type="protein sequence ID" value="KAJ1672753.1"/>
    <property type="molecule type" value="Genomic_DNA"/>
</dbReference>
<evidence type="ECO:0000313" key="2">
    <source>
        <dbReference type="Proteomes" id="UP001145114"/>
    </source>
</evidence>